<evidence type="ECO:0000313" key="5">
    <source>
        <dbReference type="Proteomes" id="UP000178348"/>
    </source>
</evidence>
<dbReference type="InterPro" id="IPR036365">
    <property type="entry name" value="PGBD-like_sf"/>
</dbReference>
<keyword evidence="1" id="KW-0378">Hydrolase</keyword>
<name>A0A1G2CHE3_9BACT</name>
<dbReference type="CDD" id="cd05829">
    <property type="entry name" value="Sortase_F"/>
    <property type="match status" value="1"/>
</dbReference>
<dbReference type="Pfam" id="PF04203">
    <property type="entry name" value="Sortase"/>
    <property type="match status" value="1"/>
</dbReference>
<feature type="domain" description="Peptidoglycan binding-like" evidence="3">
    <location>
        <begin position="49"/>
        <end position="95"/>
    </location>
</feature>
<dbReference type="Gene3D" id="1.10.101.10">
    <property type="entry name" value="PGBD-like superfamily/PGBD"/>
    <property type="match status" value="1"/>
</dbReference>
<dbReference type="InterPro" id="IPR042001">
    <property type="entry name" value="Sortase_F"/>
</dbReference>
<reference evidence="4 5" key="1">
    <citation type="journal article" date="2016" name="Nat. Commun.">
        <title>Thousands of microbial genomes shed light on interconnected biogeochemical processes in an aquifer system.</title>
        <authorList>
            <person name="Anantharaman K."/>
            <person name="Brown C.T."/>
            <person name="Hug L.A."/>
            <person name="Sharon I."/>
            <person name="Castelle C.J."/>
            <person name="Probst A.J."/>
            <person name="Thomas B.C."/>
            <person name="Singh A."/>
            <person name="Wilkins M.J."/>
            <person name="Karaoz U."/>
            <person name="Brodie E.L."/>
            <person name="Williams K.H."/>
            <person name="Hubbard S.S."/>
            <person name="Banfield J.F."/>
        </authorList>
    </citation>
    <scope>NUCLEOTIDE SEQUENCE [LARGE SCALE GENOMIC DNA]</scope>
</reference>
<accession>A0A1G2CHE3</accession>
<evidence type="ECO:0000256" key="1">
    <source>
        <dbReference type="ARBA" id="ARBA00022801"/>
    </source>
</evidence>
<dbReference type="Proteomes" id="UP000178348">
    <property type="component" value="Unassembled WGS sequence"/>
</dbReference>
<gene>
    <name evidence="4" type="ORF">A2946_01475</name>
</gene>
<dbReference type="InterPro" id="IPR005754">
    <property type="entry name" value="Sortase"/>
</dbReference>
<comment type="caution">
    <text evidence="4">The sequence shown here is derived from an EMBL/GenBank/DDBJ whole genome shotgun (WGS) entry which is preliminary data.</text>
</comment>
<feature type="chain" id="PRO_5009582326" description="Peptidoglycan binding-like domain-containing protein" evidence="2">
    <location>
        <begin position="27"/>
        <end position="288"/>
    </location>
</feature>
<dbReference type="AlphaFoldDB" id="A0A1G2CHE3"/>
<dbReference type="InterPro" id="IPR023365">
    <property type="entry name" value="Sortase_dom-sf"/>
</dbReference>
<dbReference type="EMBL" id="MHLB01000059">
    <property type="protein sequence ID" value="OGZ00647.1"/>
    <property type="molecule type" value="Genomic_DNA"/>
</dbReference>
<feature type="signal peptide" evidence="2">
    <location>
        <begin position="1"/>
        <end position="26"/>
    </location>
</feature>
<dbReference type="SUPFAM" id="SSF47090">
    <property type="entry name" value="PGBD-like"/>
    <property type="match status" value="1"/>
</dbReference>
<sequence>MMKLSNTAFFTALLIFGCVASGSTRAEGFPLSATTTGIMFARDLSLGARGNDVMVLQQFLITGGYLNLTATTDYFGPLTKAALRLWQTSAGVYPTSGFLGPLSRGKINAALQPAPTDAAGAKSGAPTTTATAVNGAQGYPVRLIVPKLGIDAGFQYNGLKSDGAMEVPGNIYDVGWFTGSVHPGEKGVAIATGHVAQVRAGVVTKPGVFSNLYKLSVGDKLSVVKDNGASVTFTVRAIRSYDPAMDSADVFRATDDGAHLNLITCEGTWSQAQLSYSQRLVVFTDATE</sequence>
<keyword evidence="2" id="KW-0732">Signal</keyword>
<dbReference type="InterPro" id="IPR002477">
    <property type="entry name" value="Peptidoglycan-bd-like"/>
</dbReference>
<proteinExistence type="predicted"/>
<dbReference type="SUPFAM" id="SSF63817">
    <property type="entry name" value="Sortase"/>
    <property type="match status" value="1"/>
</dbReference>
<dbReference type="Gene3D" id="2.40.260.10">
    <property type="entry name" value="Sortase"/>
    <property type="match status" value="1"/>
</dbReference>
<evidence type="ECO:0000313" key="4">
    <source>
        <dbReference type="EMBL" id="OGZ00647.1"/>
    </source>
</evidence>
<evidence type="ECO:0000256" key="2">
    <source>
        <dbReference type="SAM" id="SignalP"/>
    </source>
</evidence>
<dbReference type="GO" id="GO:0016787">
    <property type="term" value="F:hydrolase activity"/>
    <property type="evidence" value="ECO:0007669"/>
    <property type="project" value="UniProtKB-KW"/>
</dbReference>
<dbReference type="Pfam" id="PF01471">
    <property type="entry name" value="PG_binding_1"/>
    <property type="match status" value="1"/>
</dbReference>
<dbReference type="PROSITE" id="PS51257">
    <property type="entry name" value="PROKAR_LIPOPROTEIN"/>
    <property type="match status" value="1"/>
</dbReference>
<dbReference type="InterPro" id="IPR036366">
    <property type="entry name" value="PGBDSf"/>
</dbReference>
<evidence type="ECO:0000259" key="3">
    <source>
        <dbReference type="Pfam" id="PF01471"/>
    </source>
</evidence>
<protein>
    <recommendedName>
        <fullName evidence="3">Peptidoglycan binding-like domain-containing protein</fullName>
    </recommendedName>
</protein>
<organism evidence="4 5">
    <name type="scientific">Candidatus Liptonbacteria bacterium RIFCSPLOWO2_01_FULL_53_13</name>
    <dbReference type="NCBI Taxonomy" id="1798651"/>
    <lineage>
        <taxon>Bacteria</taxon>
        <taxon>Candidatus Liptoniibacteriota</taxon>
    </lineage>
</organism>